<proteinExistence type="predicted"/>
<evidence type="ECO:0000256" key="2">
    <source>
        <dbReference type="ARBA" id="ARBA00022679"/>
    </source>
</evidence>
<dbReference type="InterPro" id="IPR004629">
    <property type="entry name" value="WecG_TagA_CpsF"/>
</dbReference>
<dbReference type="EMBL" id="VWMK01000040">
    <property type="protein sequence ID" value="KAA3756853.1"/>
    <property type="molecule type" value="Genomic_DNA"/>
</dbReference>
<dbReference type="AlphaFoldDB" id="A0A7J4XC52"/>
<sequence>MERYFNINYEFDKVRILAAVEEQLQQSSSGYVCVADGVILNTVNSDAEYMHVVNNGMFSICDSSYVPIYLRWIYGIKRSQYAGSDIFRDLVHQKKYRMFFMGASQTILNGLRSNLSQIDKRIDNMTFYELPFCDVEDFDYQNIAQMIEKDKAEIIWIALGAPKQEIFMNRLQPHLRKGVMIAVGAVFKFYSGCSIRRAPGWIVRLHGEFVYRIFSEPKKQIQRCALILYTLPSLLYNEWKRKHKKESSTKISTWLVL</sequence>
<keyword evidence="1" id="KW-0328">Glycosyltransferase</keyword>
<name>A0A7J4XC52_9BACE</name>
<evidence type="ECO:0000313" key="4">
    <source>
        <dbReference type="Proteomes" id="UP000422221"/>
    </source>
</evidence>
<dbReference type="Proteomes" id="UP000422221">
    <property type="component" value="Unassembled WGS sequence"/>
</dbReference>
<keyword evidence="2 3" id="KW-0808">Transferase</keyword>
<dbReference type="GO" id="GO:0016758">
    <property type="term" value="F:hexosyltransferase activity"/>
    <property type="evidence" value="ECO:0007669"/>
    <property type="project" value="TreeGrafter"/>
</dbReference>
<gene>
    <name evidence="3" type="ORF">F3F73_23030</name>
</gene>
<evidence type="ECO:0000313" key="3">
    <source>
        <dbReference type="EMBL" id="KAA3756853.1"/>
    </source>
</evidence>
<dbReference type="NCBIfam" id="TIGR00696">
    <property type="entry name" value="wecG_tagA_cpsF"/>
    <property type="match status" value="1"/>
</dbReference>
<dbReference type="CDD" id="cd06533">
    <property type="entry name" value="Glyco_transf_WecG_TagA"/>
    <property type="match status" value="1"/>
</dbReference>
<dbReference type="PANTHER" id="PTHR34136:SF1">
    <property type="entry name" value="UDP-N-ACETYL-D-MANNOSAMINURONIC ACID TRANSFERASE"/>
    <property type="match status" value="1"/>
</dbReference>
<evidence type="ECO:0000256" key="1">
    <source>
        <dbReference type="ARBA" id="ARBA00022676"/>
    </source>
</evidence>
<organism evidence="3 4">
    <name type="scientific">Bacteroides salyersiae</name>
    <dbReference type="NCBI Taxonomy" id="291644"/>
    <lineage>
        <taxon>Bacteria</taxon>
        <taxon>Pseudomonadati</taxon>
        <taxon>Bacteroidota</taxon>
        <taxon>Bacteroidia</taxon>
        <taxon>Bacteroidales</taxon>
        <taxon>Bacteroidaceae</taxon>
        <taxon>Bacteroides</taxon>
    </lineage>
</organism>
<dbReference type="Pfam" id="PF03808">
    <property type="entry name" value="Glyco_tran_WecG"/>
    <property type="match status" value="1"/>
</dbReference>
<dbReference type="RefSeq" id="WP_130059951.1">
    <property type="nucleotide sequence ID" value="NZ_JADNPJ010000046.1"/>
</dbReference>
<comment type="caution">
    <text evidence="3">The sequence shown here is derived from an EMBL/GenBank/DDBJ whole genome shotgun (WGS) entry which is preliminary data.</text>
</comment>
<dbReference type="PANTHER" id="PTHR34136">
    <property type="match status" value="1"/>
</dbReference>
<accession>A0A7J4XC52</accession>
<reference evidence="3 4" key="1">
    <citation type="journal article" date="2019" name="Nat. Med.">
        <title>A library of human gut bacterial isolates paired with longitudinal multiomics data enables mechanistic microbiome research.</title>
        <authorList>
            <person name="Poyet M."/>
            <person name="Groussin M."/>
            <person name="Gibbons S.M."/>
            <person name="Avila-Pacheco J."/>
            <person name="Jiang X."/>
            <person name="Kearney S.M."/>
            <person name="Perrotta A.R."/>
            <person name="Berdy B."/>
            <person name="Zhao S."/>
            <person name="Lieberman T.D."/>
            <person name="Swanson P.K."/>
            <person name="Smith M."/>
            <person name="Roesemann S."/>
            <person name="Alexander J.E."/>
            <person name="Rich S.A."/>
            <person name="Livny J."/>
            <person name="Vlamakis H."/>
            <person name="Clish C."/>
            <person name="Bullock K."/>
            <person name="Deik A."/>
            <person name="Scott J."/>
            <person name="Pierce K.A."/>
            <person name="Xavier R.J."/>
            <person name="Alm E.J."/>
        </authorList>
    </citation>
    <scope>NUCLEOTIDE SEQUENCE [LARGE SCALE GENOMIC DNA]</scope>
    <source>
        <strain evidence="3 4">BIOML-A10</strain>
    </source>
</reference>
<protein>
    <submittedName>
        <fullName evidence="3">WecB/TagA/CpsF family glycosyltransferase</fullName>
    </submittedName>
</protein>